<dbReference type="AlphaFoldDB" id="X0XAW4"/>
<evidence type="ECO:0000259" key="6">
    <source>
        <dbReference type="SMART" id="SM01185"/>
    </source>
</evidence>
<organism evidence="7">
    <name type="scientific">marine sediment metagenome</name>
    <dbReference type="NCBI Taxonomy" id="412755"/>
    <lineage>
        <taxon>unclassified sequences</taxon>
        <taxon>metagenomes</taxon>
        <taxon>ecological metagenomes</taxon>
    </lineage>
</organism>
<sequence length="150" mass="16843">VRLKLRDIRAKHTTERVFQASQKFARAFLERRPVQYLYNDGGLYYFMDTETFEQMPLDKAMVGEALDYLKDGQDLGMLTHRGETIGIELPVSVELQVAETGPGFKGDTASAGSKPAKMETGITIQVPFFVNTGDTIKVDTRTGEYLERIS</sequence>
<dbReference type="InterPro" id="IPR001059">
    <property type="entry name" value="Transl_elong_P/YeiP_cen"/>
</dbReference>
<evidence type="ECO:0000256" key="4">
    <source>
        <dbReference type="ARBA" id="ARBA00022917"/>
    </source>
</evidence>
<dbReference type="CDD" id="cd05794">
    <property type="entry name" value="S1_EF-P_repeat_2"/>
    <property type="match status" value="1"/>
</dbReference>
<dbReference type="UniPathway" id="UPA00345"/>
<keyword evidence="2" id="KW-0963">Cytoplasm</keyword>
<dbReference type="GO" id="GO:0005829">
    <property type="term" value="C:cytosol"/>
    <property type="evidence" value="ECO:0007669"/>
    <property type="project" value="UniProtKB-ARBA"/>
</dbReference>
<dbReference type="InterPro" id="IPR012340">
    <property type="entry name" value="NA-bd_OB-fold"/>
</dbReference>
<dbReference type="Pfam" id="PF09285">
    <property type="entry name" value="Elong-fact-P_C"/>
    <property type="match status" value="1"/>
</dbReference>
<proteinExistence type="inferred from homology"/>
<dbReference type="InterPro" id="IPR015365">
    <property type="entry name" value="Elong-fact-P_C"/>
</dbReference>
<dbReference type="InterPro" id="IPR013852">
    <property type="entry name" value="Transl_elong_P/YeiP_CS"/>
</dbReference>
<protein>
    <recommendedName>
        <fullName evidence="8">Elongation factor P</fullName>
    </recommendedName>
</protein>
<feature type="domain" description="Elongation factor P C-terminal" evidence="5">
    <location>
        <begin position="93"/>
        <end position="148"/>
    </location>
</feature>
<dbReference type="SMART" id="SM00841">
    <property type="entry name" value="Elong-fact-P_C"/>
    <property type="match status" value="1"/>
</dbReference>
<dbReference type="Pfam" id="PF01132">
    <property type="entry name" value="EFP"/>
    <property type="match status" value="1"/>
</dbReference>
<dbReference type="InterPro" id="IPR020599">
    <property type="entry name" value="Transl_elong_fac_P/YeiP"/>
</dbReference>
<keyword evidence="3" id="KW-0251">Elongation factor</keyword>
<dbReference type="FunFam" id="2.40.50.140:FF:000004">
    <property type="entry name" value="Elongation factor P"/>
    <property type="match status" value="1"/>
</dbReference>
<dbReference type="CDD" id="cd04470">
    <property type="entry name" value="S1_EF-P_repeat_1"/>
    <property type="match status" value="1"/>
</dbReference>
<dbReference type="HAMAP" id="MF_00141">
    <property type="entry name" value="EF_P"/>
    <property type="match status" value="1"/>
</dbReference>
<evidence type="ECO:0000259" key="5">
    <source>
        <dbReference type="SMART" id="SM00841"/>
    </source>
</evidence>
<dbReference type="NCBIfam" id="TIGR00038">
    <property type="entry name" value="efp"/>
    <property type="match status" value="1"/>
</dbReference>
<comment type="caution">
    <text evidence="7">The sequence shown here is derived from an EMBL/GenBank/DDBJ whole genome shotgun (WGS) entry which is preliminary data.</text>
</comment>
<dbReference type="PIRSF" id="PIRSF005901">
    <property type="entry name" value="EF-P"/>
    <property type="match status" value="1"/>
</dbReference>
<keyword evidence="4" id="KW-0648">Protein biosynthesis</keyword>
<feature type="domain" description="Translation elongation factor P/YeiP central" evidence="6">
    <location>
        <begin position="31"/>
        <end position="85"/>
    </location>
</feature>
<feature type="non-terminal residue" evidence="7">
    <location>
        <position position="1"/>
    </location>
</feature>
<evidence type="ECO:0000256" key="1">
    <source>
        <dbReference type="ARBA" id="ARBA00004815"/>
    </source>
</evidence>
<dbReference type="PROSITE" id="PS01275">
    <property type="entry name" value="EFP"/>
    <property type="match status" value="1"/>
</dbReference>
<dbReference type="EMBL" id="BARS01031788">
    <property type="protein sequence ID" value="GAG22086.1"/>
    <property type="molecule type" value="Genomic_DNA"/>
</dbReference>
<dbReference type="SMART" id="SM01185">
    <property type="entry name" value="EFP"/>
    <property type="match status" value="1"/>
</dbReference>
<dbReference type="SUPFAM" id="SSF50249">
    <property type="entry name" value="Nucleic acid-binding proteins"/>
    <property type="match status" value="2"/>
</dbReference>
<dbReference type="PANTHER" id="PTHR30053:SF12">
    <property type="entry name" value="ELONGATION FACTOR P (EF-P) FAMILY PROTEIN"/>
    <property type="match status" value="1"/>
</dbReference>
<evidence type="ECO:0000313" key="7">
    <source>
        <dbReference type="EMBL" id="GAG22086.1"/>
    </source>
</evidence>
<dbReference type="InterPro" id="IPR011768">
    <property type="entry name" value="Transl_elongation_fac_P"/>
</dbReference>
<dbReference type="FunFam" id="2.40.50.140:FF:000009">
    <property type="entry name" value="Elongation factor P"/>
    <property type="match status" value="1"/>
</dbReference>
<evidence type="ECO:0008006" key="8">
    <source>
        <dbReference type="Google" id="ProtNLM"/>
    </source>
</evidence>
<name>X0XAW4_9ZZZZ</name>
<gene>
    <name evidence="7" type="ORF">S01H1_49415</name>
</gene>
<dbReference type="Gene3D" id="2.40.50.140">
    <property type="entry name" value="Nucleic acid-binding proteins"/>
    <property type="match status" value="2"/>
</dbReference>
<dbReference type="PANTHER" id="PTHR30053">
    <property type="entry name" value="ELONGATION FACTOR P"/>
    <property type="match status" value="1"/>
</dbReference>
<accession>X0XAW4</accession>
<evidence type="ECO:0000256" key="2">
    <source>
        <dbReference type="ARBA" id="ARBA00022490"/>
    </source>
</evidence>
<evidence type="ECO:0000256" key="3">
    <source>
        <dbReference type="ARBA" id="ARBA00022768"/>
    </source>
</evidence>
<dbReference type="GO" id="GO:0003746">
    <property type="term" value="F:translation elongation factor activity"/>
    <property type="evidence" value="ECO:0007669"/>
    <property type="project" value="UniProtKB-KW"/>
</dbReference>
<comment type="pathway">
    <text evidence="1">Protein biosynthesis; polypeptide chain elongation.</text>
</comment>
<dbReference type="NCBIfam" id="NF001810">
    <property type="entry name" value="PRK00529.1"/>
    <property type="match status" value="1"/>
</dbReference>
<reference evidence="7" key="1">
    <citation type="journal article" date="2014" name="Front. Microbiol.">
        <title>High frequency of phylogenetically diverse reductive dehalogenase-homologous genes in deep subseafloor sedimentary metagenomes.</title>
        <authorList>
            <person name="Kawai M."/>
            <person name="Futagami T."/>
            <person name="Toyoda A."/>
            <person name="Takaki Y."/>
            <person name="Nishi S."/>
            <person name="Hori S."/>
            <person name="Arai W."/>
            <person name="Tsubouchi T."/>
            <person name="Morono Y."/>
            <person name="Uchiyama I."/>
            <person name="Ito T."/>
            <person name="Fujiyama A."/>
            <person name="Inagaki F."/>
            <person name="Takami H."/>
        </authorList>
    </citation>
    <scope>NUCLEOTIDE SEQUENCE</scope>
    <source>
        <strain evidence="7">Expedition CK06-06</strain>
    </source>
</reference>
<dbReference type="GO" id="GO:0043043">
    <property type="term" value="P:peptide biosynthetic process"/>
    <property type="evidence" value="ECO:0007669"/>
    <property type="project" value="InterPro"/>
</dbReference>